<comment type="caution">
    <text evidence="2">The sequence shown here is derived from an EMBL/GenBank/DDBJ whole genome shotgun (WGS) entry which is preliminary data.</text>
</comment>
<sequence>MKSAIVLAVLASSAIAAPSQSAAPEVQGLDLKGHHLAENKAAVAGLTYSNVLASIETCTAVCSGMGAACLAACALGGPIDPFCDICAGPTIDACLKCMFV</sequence>
<dbReference type="Proteomes" id="UP000562929">
    <property type="component" value="Unassembled WGS sequence"/>
</dbReference>
<keyword evidence="3" id="KW-1185">Reference proteome</keyword>
<protein>
    <recommendedName>
        <fullName evidence="4">Fungal calcium binding protein domain-containing protein</fullName>
    </recommendedName>
</protein>
<evidence type="ECO:0000313" key="2">
    <source>
        <dbReference type="EMBL" id="KAF4581094.1"/>
    </source>
</evidence>
<feature type="signal peptide" evidence="1">
    <location>
        <begin position="1"/>
        <end position="16"/>
    </location>
</feature>
<reference evidence="2 3" key="1">
    <citation type="journal article" date="2020" name="G3 (Bethesda)">
        <title>Genetic Underpinnings of Host Manipulation by Ophiocordyceps as Revealed by Comparative Transcriptomics.</title>
        <authorList>
            <person name="Will I."/>
            <person name="Das B."/>
            <person name="Trinh T."/>
            <person name="Brachmann A."/>
            <person name="Ohm R.A."/>
            <person name="de Bekker C."/>
        </authorList>
    </citation>
    <scope>NUCLEOTIDE SEQUENCE [LARGE SCALE GENOMIC DNA]</scope>
    <source>
        <strain evidence="2 3">EC05</strain>
    </source>
</reference>
<evidence type="ECO:0008006" key="4">
    <source>
        <dbReference type="Google" id="ProtNLM"/>
    </source>
</evidence>
<dbReference type="AlphaFoldDB" id="A0A8H4Q0U2"/>
<name>A0A8H4Q0U2_9HYPO</name>
<evidence type="ECO:0000313" key="3">
    <source>
        <dbReference type="Proteomes" id="UP000562929"/>
    </source>
</evidence>
<feature type="chain" id="PRO_5034703784" description="Fungal calcium binding protein domain-containing protein" evidence="1">
    <location>
        <begin position="17"/>
        <end position="100"/>
    </location>
</feature>
<proteinExistence type="predicted"/>
<organism evidence="2 3">
    <name type="scientific">Ophiocordyceps camponoti-floridani</name>
    <dbReference type="NCBI Taxonomy" id="2030778"/>
    <lineage>
        <taxon>Eukaryota</taxon>
        <taxon>Fungi</taxon>
        <taxon>Dikarya</taxon>
        <taxon>Ascomycota</taxon>
        <taxon>Pezizomycotina</taxon>
        <taxon>Sordariomycetes</taxon>
        <taxon>Hypocreomycetidae</taxon>
        <taxon>Hypocreales</taxon>
        <taxon>Ophiocordycipitaceae</taxon>
        <taxon>Ophiocordyceps</taxon>
    </lineage>
</organism>
<dbReference type="OrthoDB" id="10583230at2759"/>
<evidence type="ECO:0000256" key="1">
    <source>
        <dbReference type="SAM" id="SignalP"/>
    </source>
</evidence>
<accession>A0A8H4Q0U2</accession>
<keyword evidence="1" id="KW-0732">Signal</keyword>
<dbReference type="EMBL" id="JAACLJ010000009">
    <property type="protein sequence ID" value="KAF4581094.1"/>
    <property type="molecule type" value="Genomic_DNA"/>
</dbReference>
<gene>
    <name evidence="2" type="ORF">GQ602_007231</name>
</gene>